<dbReference type="Pfam" id="PF00565">
    <property type="entry name" value="SNase"/>
    <property type="match status" value="1"/>
</dbReference>
<gene>
    <name evidence="5" type="ORF">D5039_05460</name>
</gene>
<reference evidence="6" key="1">
    <citation type="submission" date="2023-07" db="EMBL/GenBank/DDBJ databases">
        <title>Verminephrobacter genomes.</title>
        <authorList>
            <person name="Lund M.B."/>
        </authorList>
    </citation>
    <scope>NUCLEOTIDE SEQUENCE [LARGE SCALE GENOMIC DNA]</scope>
    <source>
        <strain evidence="6">AtM5-05</strain>
    </source>
</reference>
<feature type="domain" description="TNase-like" evidence="4">
    <location>
        <begin position="4"/>
        <end position="129"/>
    </location>
</feature>
<dbReference type="PANTHER" id="PTHR12302">
    <property type="entry name" value="EBNA2 BINDING PROTEIN P100"/>
    <property type="match status" value="1"/>
</dbReference>
<dbReference type="PANTHER" id="PTHR12302:SF3">
    <property type="entry name" value="SERINE_THREONINE-PROTEIN KINASE 31"/>
    <property type="match status" value="1"/>
</dbReference>
<evidence type="ECO:0000256" key="1">
    <source>
        <dbReference type="ARBA" id="ARBA00022722"/>
    </source>
</evidence>
<keyword evidence="6" id="KW-1185">Reference proteome</keyword>
<keyword evidence="2" id="KW-0255">Endonuclease</keyword>
<evidence type="ECO:0000256" key="3">
    <source>
        <dbReference type="ARBA" id="ARBA00022801"/>
    </source>
</evidence>
<dbReference type="SUPFAM" id="SSF50199">
    <property type="entry name" value="Staphylococcal nuclease"/>
    <property type="match status" value="1"/>
</dbReference>
<dbReference type="SMART" id="SM00318">
    <property type="entry name" value="SNc"/>
    <property type="match status" value="1"/>
</dbReference>
<comment type="caution">
    <text evidence="5">The sequence shown here is derived from an EMBL/GenBank/DDBJ whole genome shotgun (WGS) entry which is preliminary data.</text>
</comment>
<dbReference type="InterPro" id="IPR016071">
    <property type="entry name" value="Staphylococal_nuclease_OB-fold"/>
</dbReference>
<evidence type="ECO:0000313" key="5">
    <source>
        <dbReference type="EMBL" id="MCW5320645.1"/>
    </source>
</evidence>
<evidence type="ECO:0000256" key="2">
    <source>
        <dbReference type="ARBA" id="ARBA00022759"/>
    </source>
</evidence>
<dbReference type="Gene3D" id="2.40.50.90">
    <property type="match status" value="1"/>
</dbReference>
<name>A0ABT3KS67_9BURK</name>
<evidence type="ECO:0000313" key="6">
    <source>
        <dbReference type="Proteomes" id="UP001208935"/>
    </source>
</evidence>
<dbReference type="Proteomes" id="UP001208935">
    <property type="component" value="Unassembled WGS sequence"/>
</dbReference>
<sequence>MPLASLLCLVIAVNDGDTLTVRCAAPDDRQPVRVRIAAIDAPEWQQAFGQQARQHLAQICFRQQATLRPVDQDSYGRTVADVRCGDTDAASAQVRAGLAWVYRPYARAHPHLPPLERQAQEQGLGLWSQKQPQAPWNYRHHR</sequence>
<evidence type="ECO:0000259" key="4">
    <source>
        <dbReference type="PROSITE" id="PS50830"/>
    </source>
</evidence>
<dbReference type="RefSeq" id="WP_265257219.1">
    <property type="nucleotide sequence ID" value="NZ_QZCV01000001.1"/>
</dbReference>
<dbReference type="PROSITE" id="PS50830">
    <property type="entry name" value="TNASE_3"/>
    <property type="match status" value="1"/>
</dbReference>
<organism evidence="5 6">
    <name type="scientific">Verminephrobacter aporrectodeae subsp. tuberculatae</name>
    <dbReference type="NCBI Taxonomy" id="1110392"/>
    <lineage>
        <taxon>Bacteria</taxon>
        <taxon>Pseudomonadati</taxon>
        <taxon>Pseudomonadota</taxon>
        <taxon>Betaproteobacteria</taxon>
        <taxon>Burkholderiales</taxon>
        <taxon>Comamonadaceae</taxon>
        <taxon>Verminephrobacter</taxon>
    </lineage>
</organism>
<dbReference type="EMBL" id="QZCW01000001">
    <property type="protein sequence ID" value="MCW5320645.1"/>
    <property type="molecule type" value="Genomic_DNA"/>
</dbReference>
<dbReference type="GeneID" id="77321654"/>
<accession>A0ABT3KS67</accession>
<keyword evidence="1" id="KW-0540">Nuclease</keyword>
<keyword evidence="3" id="KW-0378">Hydrolase</keyword>
<dbReference type="InterPro" id="IPR035437">
    <property type="entry name" value="SNase_OB-fold_sf"/>
</dbReference>
<proteinExistence type="predicted"/>
<protein>
    <submittedName>
        <fullName evidence="5">Thermonuclease family protein</fullName>
    </submittedName>
</protein>